<name>A0A8S5SM96_9CAUD</name>
<proteinExistence type="predicted"/>
<evidence type="ECO:0000313" key="1">
    <source>
        <dbReference type="EMBL" id="DAF51690.1"/>
    </source>
</evidence>
<protein>
    <submittedName>
        <fullName evidence="1">Uncharacterized protein</fullName>
    </submittedName>
</protein>
<accession>A0A8S5SM96</accession>
<organism evidence="1">
    <name type="scientific">Myoviridae sp. ctgEf1</name>
    <dbReference type="NCBI Taxonomy" id="2827699"/>
    <lineage>
        <taxon>Viruses</taxon>
        <taxon>Duplodnaviria</taxon>
        <taxon>Heunggongvirae</taxon>
        <taxon>Uroviricota</taxon>
        <taxon>Caudoviricetes</taxon>
    </lineage>
</organism>
<dbReference type="EMBL" id="BK032620">
    <property type="protein sequence ID" value="DAF51690.1"/>
    <property type="molecule type" value="Genomic_DNA"/>
</dbReference>
<reference evidence="1" key="1">
    <citation type="journal article" date="2021" name="Proc. Natl. Acad. Sci. U.S.A.">
        <title>A Catalog of Tens of Thousands of Viruses from Human Metagenomes Reveals Hidden Associations with Chronic Diseases.</title>
        <authorList>
            <person name="Tisza M.J."/>
            <person name="Buck C.B."/>
        </authorList>
    </citation>
    <scope>NUCLEOTIDE SEQUENCE</scope>
    <source>
        <strain evidence="1">CtgEf1</strain>
    </source>
</reference>
<sequence>MSKISISTDKYIQESFKEVVIDGVDFKVRKPGAGHQLDAMSTFRDMQRAQKKADLAETNEEKFEATAMLAAAISRLEESFVELFDDGTENREKSKELVRRVGIDKIQNLLNDIFPES</sequence>